<reference evidence="3" key="1">
    <citation type="submission" date="2025-08" db="UniProtKB">
        <authorList>
            <consortium name="Ensembl"/>
        </authorList>
    </citation>
    <scope>IDENTIFICATION</scope>
</reference>
<name>A0A3B3B645_ORYME</name>
<feature type="region of interest" description="Disordered" evidence="1">
    <location>
        <begin position="88"/>
        <end position="111"/>
    </location>
</feature>
<dbReference type="GO" id="GO:0036503">
    <property type="term" value="P:ERAD pathway"/>
    <property type="evidence" value="ECO:0007669"/>
    <property type="project" value="TreeGrafter"/>
</dbReference>
<keyword evidence="4" id="KW-1185">Reference proteome</keyword>
<dbReference type="PANTHER" id="PTHR16036:SF2">
    <property type="entry name" value="TRNA ENDONUCLEASE ANKZF1"/>
    <property type="match status" value="1"/>
</dbReference>
<proteinExistence type="predicted"/>
<dbReference type="InterPro" id="IPR013087">
    <property type="entry name" value="Znf_C2H2_type"/>
</dbReference>
<evidence type="ECO:0000259" key="2">
    <source>
        <dbReference type="PROSITE" id="PS00028"/>
    </source>
</evidence>
<dbReference type="Ensembl" id="ENSOMET00000014826.1">
    <property type="protein sequence ID" value="ENSOMEP00000001056.1"/>
    <property type="gene ID" value="ENSOMEG00000001937.1"/>
</dbReference>
<reference evidence="3" key="2">
    <citation type="submission" date="2025-09" db="UniProtKB">
        <authorList>
            <consortium name="Ensembl"/>
        </authorList>
    </citation>
    <scope>IDENTIFICATION</scope>
</reference>
<dbReference type="Proteomes" id="UP000261560">
    <property type="component" value="Unplaced"/>
</dbReference>
<sequence length="193" mass="22056">MCCCLFEVHLLCCTGLQDDSREDDRRAENNLPREVSDKMVCSACKCSFNTKEEQREHYKLDWHRFNLRQKIAGLPPLNAEEFEKKTGADLSSISGSESDSEDEGSDSKDGVISDFPVVLQNSAGEYLSVYRCVLQGKVSHSRYSFTELFKDPLRSSFDLDRVGHPNDRRRPLCWCGFRRVCLKRFSISHLGST</sequence>
<dbReference type="AlphaFoldDB" id="A0A3B3B645"/>
<evidence type="ECO:0000313" key="3">
    <source>
        <dbReference type="Ensembl" id="ENSOMEP00000001056.1"/>
    </source>
</evidence>
<dbReference type="PANTHER" id="PTHR16036">
    <property type="entry name" value="ANKYRIN REPEAT AND ZINC FINGER DOMAIN-CONTAINING PROTEIN 1"/>
    <property type="match status" value="1"/>
</dbReference>
<dbReference type="PROSITE" id="PS00028">
    <property type="entry name" value="ZINC_FINGER_C2H2_1"/>
    <property type="match status" value="1"/>
</dbReference>
<dbReference type="STRING" id="30732.ENSOMEP00000001056"/>
<protein>
    <recommendedName>
        <fullName evidence="2">C2H2-type domain-containing protein</fullName>
    </recommendedName>
</protein>
<dbReference type="GeneTree" id="ENSGT00390000005911"/>
<dbReference type="PaxDb" id="30732-ENSOMEP00000001056"/>
<evidence type="ECO:0000313" key="4">
    <source>
        <dbReference type="Proteomes" id="UP000261560"/>
    </source>
</evidence>
<organism evidence="3 4">
    <name type="scientific">Oryzias melastigma</name>
    <name type="common">Marine medaka</name>
    <dbReference type="NCBI Taxonomy" id="30732"/>
    <lineage>
        <taxon>Eukaryota</taxon>
        <taxon>Metazoa</taxon>
        <taxon>Chordata</taxon>
        <taxon>Craniata</taxon>
        <taxon>Vertebrata</taxon>
        <taxon>Euteleostomi</taxon>
        <taxon>Actinopterygii</taxon>
        <taxon>Neopterygii</taxon>
        <taxon>Teleostei</taxon>
        <taxon>Neoteleostei</taxon>
        <taxon>Acanthomorphata</taxon>
        <taxon>Ovalentaria</taxon>
        <taxon>Atherinomorphae</taxon>
        <taxon>Beloniformes</taxon>
        <taxon>Adrianichthyidae</taxon>
        <taxon>Oryziinae</taxon>
        <taxon>Oryzias</taxon>
    </lineage>
</organism>
<accession>A0A3B3B645</accession>
<feature type="domain" description="C2H2-type" evidence="2">
    <location>
        <begin position="41"/>
        <end position="63"/>
    </location>
</feature>
<dbReference type="InterPro" id="IPR047139">
    <property type="entry name" value="ANKZ1/VMS1"/>
</dbReference>
<evidence type="ECO:0000256" key="1">
    <source>
        <dbReference type="SAM" id="MobiDB-lite"/>
    </source>
</evidence>